<dbReference type="GO" id="GO:0004412">
    <property type="term" value="F:homoserine dehydrogenase activity"/>
    <property type="evidence" value="ECO:0007669"/>
    <property type="project" value="UniProtKB-EC"/>
</dbReference>
<evidence type="ECO:0000256" key="2">
    <source>
        <dbReference type="ARBA" id="ARBA00005062"/>
    </source>
</evidence>
<evidence type="ECO:0000256" key="5">
    <source>
        <dbReference type="ARBA" id="ARBA00013376"/>
    </source>
</evidence>
<reference evidence="14 15" key="1">
    <citation type="submission" date="2023-07" db="EMBL/GenBank/DDBJ databases">
        <title>Sequencing the genomes of 1000 actinobacteria strains.</title>
        <authorList>
            <person name="Klenk H.-P."/>
        </authorList>
    </citation>
    <scope>NUCLEOTIDE SEQUENCE [LARGE SCALE GENOMIC DNA]</scope>
    <source>
        <strain evidence="14 15">DSM 15539</strain>
    </source>
</reference>
<keyword evidence="9 10" id="KW-0486">Methionine biosynthesis</keyword>
<protein>
    <recommendedName>
        <fullName evidence="5 10">Homoserine dehydrogenase</fullName>
        <ecNumber evidence="4 10">1.1.1.3</ecNumber>
    </recommendedName>
</protein>
<evidence type="ECO:0000256" key="9">
    <source>
        <dbReference type="ARBA" id="ARBA00023167"/>
    </source>
</evidence>
<dbReference type="Gene3D" id="3.30.360.10">
    <property type="entry name" value="Dihydrodipicolinate Reductase, domain 2"/>
    <property type="match status" value="1"/>
</dbReference>
<comment type="similarity">
    <text evidence="3 11">Belongs to the homoserine dehydrogenase family.</text>
</comment>
<dbReference type="InterPro" id="IPR036291">
    <property type="entry name" value="NAD(P)-bd_dom_sf"/>
</dbReference>
<evidence type="ECO:0000256" key="11">
    <source>
        <dbReference type="RuleBase" id="RU004171"/>
    </source>
</evidence>
<evidence type="ECO:0000256" key="1">
    <source>
        <dbReference type="ARBA" id="ARBA00005056"/>
    </source>
</evidence>
<comment type="caution">
    <text evidence="14">The sequence shown here is derived from an EMBL/GenBank/DDBJ whole genome shotgun (WGS) entry which is preliminary data.</text>
</comment>
<dbReference type="RefSeq" id="WP_309955581.1">
    <property type="nucleotide sequence ID" value="NZ_JAVDUJ010000001.1"/>
</dbReference>
<evidence type="ECO:0000256" key="4">
    <source>
        <dbReference type="ARBA" id="ARBA00013213"/>
    </source>
</evidence>
<dbReference type="PANTHER" id="PTHR43331:SF1">
    <property type="entry name" value="HOMOSERINE DEHYDROGENASE"/>
    <property type="match status" value="1"/>
</dbReference>
<feature type="domain" description="Aspartate/homoserine dehydrogenase NAD-binding" evidence="13">
    <location>
        <begin position="7"/>
        <end position="110"/>
    </location>
</feature>
<accession>A0ABU1T193</accession>
<proteinExistence type="inferred from homology"/>
<evidence type="ECO:0000259" key="13">
    <source>
        <dbReference type="Pfam" id="PF03447"/>
    </source>
</evidence>
<keyword evidence="7 10" id="KW-0791">Threonine biosynthesis</keyword>
<dbReference type="PANTHER" id="PTHR43331">
    <property type="entry name" value="HOMOSERINE DEHYDROGENASE"/>
    <property type="match status" value="1"/>
</dbReference>
<evidence type="ECO:0000259" key="12">
    <source>
        <dbReference type="Pfam" id="PF00742"/>
    </source>
</evidence>
<organism evidence="14 15">
    <name type="scientific">Arcanobacterium hippocoleae</name>
    <dbReference type="NCBI Taxonomy" id="149017"/>
    <lineage>
        <taxon>Bacteria</taxon>
        <taxon>Bacillati</taxon>
        <taxon>Actinomycetota</taxon>
        <taxon>Actinomycetes</taxon>
        <taxon>Actinomycetales</taxon>
        <taxon>Actinomycetaceae</taxon>
        <taxon>Arcanobacterium</taxon>
    </lineage>
</organism>
<dbReference type="SUPFAM" id="SSF51735">
    <property type="entry name" value="NAD(P)-binding Rossmann-fold domains"/>
    <property type="match status" value="1"/>
</dbReference>
<dbReference type="SUPFAM" id="SSF55347">
    <property type="entry name" value="Glyceraldehyde-3-phosphate dehydrogenase-like, C-terminal domain"/>
    <property type="match status" value="1"/>
</dbReference>
<sequence>MKIGLLGFGTVGEGVYQLAQTHPELEIVTVFRRKDGEIPGCTVTHDFSQILNDPEIDTVVEVIGGIEHASEYVLAALRAGKNVVTANKALLAAKYDELLAAAKTSGAKFRASAAVGGSIGWLANLERAKRIQEIDHIHGIFNGTCNYMLDLMTRQQLDYQQVLRQAQDLGYAEADPSADVDGLDTAAKLTISANIAFGISLHHESVPVSGISQINSADITTFTERGYVCKLLGTADKFADRIEAYVQPTLVRSSDATAAVHTNYNLAEFSGSATGTQSFGGQGAGRYPTAYNVLQDLCDLLAGKSFHTDTVPQSEVTAENSTQLHYYLRGDSTDLADWPAAEISAHWDQGILTTAQPVAKMHQWLKAHREVFAAALPRDFQVHEMK</sequence>
<dbReference type="InterPro" id="IPR019811">
    <property type="entry name" value="HDH_CS"/>
</dbReference>
<evidence type="ECO:0000256" key="6">
    <source>
        <dbReference type="ARBA" id="ARBA00022605"/>
    </source>
</evidence>
<dbReference type="Gene3D" id="3.40.50.720">
    <property type="entry name" value="NAD(P)-binding Rossmann-like Domain"/>
    <property type="match status" value="1"/>
</dbReference>
<evidence type="ECO:0000256" key="3">
    <source>
        <dbReference type="ARBA" id="ARBA00006753"/>
    </source>
</evidence>
<evidence type="ECO:0000256" key="7">
    <source>
        <dbReference type="ARBA" id="ARBA00022697"/>
    </source>
</evidence>
<dbReference type="InterPro" id="IPR001342">
    <property type="entry name" value="HDH_cat"/>
</dbReference>
<keyword evidence="6 10" id="KW-0028">Amino-acid biosynthesis</keyword>
<comment type="pathway">
    <text evidence="2 10">Amino-acid biosynthesis; L-methionine biosynthesis via de novo pathway; L-homoserine from L-aspartate: step 3/3.</text>
</comment>
<evidence type="ECO:0000313" key="15">
    <source>
        <dbReference type="Proteomes" id="UP001266099"/>
    </source>
</evidence>
<dbReference type="EMBL" id="JAVDUJ010000001">
    <property type="protein sequence ID" value="MDR6939142.1"/>
    <property type="molecule type" value="Genomic_DNA"/>
</dbReference>
<dbReference type="Pfam" id="PF03447">
    <property type="entry name" value="NAD_binding_3"/>
    <property type="match status" value="1"/>
</dbReference>
<keyword evidence="15" id="KW-1185">Reference proteome</keyword>
<keyword evidence="10" id="KW-0521">NADP</keyword>
<name>A0ABU1T193_9ACTO</name>
<evidence type="ECO:0000256" key="8">
    <source>
        <dbReference type="ARBA" id="ARBA00023002"/>
    </source>
</evidence>
<dbReference type="EC" id="1.1.1.3" evidence="4 10"/>
<dbReference type="Pfam" id="PF00742">
    <property type="entry name" value="Homoserine_dh"/>
    <property type="match status" value="1"/>
</dbReference>
<keyword evidence="8 10" id="KW-0560">Oxidoreductase</keyword>
<dbReference type="PROSITE" id="PS01042">
    <property type="entry name" value="HOMOSER_DHGENASE"/>
    <property type="match status" value="1"/>
</dbReference>
<gene>
    <name evidence="14" type="ORF">J2S36_000685</name>
</gene>
<feature type="domain" description="Homoserine dehydrogenase catalytic" evidence="12">
    <location>
        <begin position="124"/>
        <end position="297"/>
    </location>
</feature>
<dbReference type="Proteomes" id="UP001266099">
    <property type="component" value="Unassembled WGS sequence"/>
</dbReference>
<comment type="catalytic activity">
    <reaction evidence="10">
        <text>L-homoserine + NADP(+) = L-aspartate 4-semialdehyde + NADPH + H(+)</text>
        <dbReference type="Rhea" id="RHEA:15761"/>
        <dbReference type="ChEBI" id="CHEBI:15378"/>
        <dbReference type="ChEBI" id="CHEBI:57476"/>
        <dbReference type="ChEBI" id="CHEBI:57783"/>
        <dbReference type="ChEBI" id="CHEBI:58349"/>
        <dbReference type="ChEBI" id="CHEBI:537519"/>
        <dbReference type="EC" id="1.1.1.3"/>
    </reaction>
</comment>
<dbReference type="NCBIfam" id="NF004976">
    <property type="entry name" value="PRK06349.1"/>
    <property type="match status" value="1"/>
</dbReference>
<dbReference type="InterPro" id="IPR005106">
    <property type="entry name" value="Asp/hSer_DH_NAD-bd"/>
</dbReference>
<comment type="pathway">
    <text evidence="1 10">Amino-acid biosynthesis; L-threonine biosynthesis; L-threonine from L-aspartate: step 3/5.</text>
</comment>
<evidence type="ECO:0000256" key="10">
    <source>
        <dbReference type="RuleBase" id="RU000579"/>
    </source>
</evidence>
<evidence type="ECO:0000313" key="14">
    <source>
        <dbReference type="EMBL" id="MDR6939142.1"/>
    </source>
</evidence>